<name>A0ABR7SPS5_9ACTN</name>
<protein>
    <submittedName>
        <fullName evidence="2">Uncharacterized protein</fullName>
    </submittedName>
</protein>
<dbReference type="EMBL" id="JACTVJ010000019">
    <property type="protein sequence ID" value="MBC9717364.1"/>
    <property type="molecule type" value="Genomic_DNA"/>
</dbReference>
<proteinExistence type="predicted"/>
<reference evidence="2 3" key="1">
    <citation type="submission" date="2020-08" db="EMBL/GenBank/DDBJ databases">
        <title>Genemic of Streptomyces polyaspartic.</title>
        <authorList>
            <person name="Liu W."/>
        </authorList>
    </citation>
    <scope>NUCLEOTIDE SEQUENCE [LARGE SCALE GENOMIC DNA]</scope>
    <source>
        <strain evidence="2 3">TRM66268-LWL</strain>
    </source>
</reference>
<dbReference type="RefSeq" id="WP_187817810.1">
    <property type="nucleotide sequence ID" value="NZ_JACTVJ010000019.1"/>
</dbReference>
<comment type="caution">
    <text evidence="2">The sequence shown here is derived from an EMBL/GenBank/DDBJ whole genome shotgun (WGS) entry which is preliminary data.</text>
</comment>
<feature type="compositionally biased region" description="Basic residues" evidence="1">
    <location>
        <begin position="422"/>
        <end position="433"/>
    </location>
</feature>
<sequence length="439" mass="47606">MLPATEARTSAATGDDRLALWLRVREFAVPPTMIDTATVRREAGDWAGACAAARVDVDLDPRDLARTYGDELARRLRSDLRYFAPDLLRWHMPRVGPDGLLRPGVTSALARYETGDPRRPLHLVVRTPPAWADAGQRISLTVWDGALSGGPAHPHPRPSPRFRFDLHRHLWDARRAGELAERAGSGGCAPDAEPHWAVDRWAVEARLVREAEGLAPDGLAGVRVGGGRCLAFDTREGCVVQASGHFPLLPDAATWVPPDRELLRAGLIDGDRLHPLVAEALGVRAPQSAAVRESAGHTHLVDCRGERHRVALVDGVLSPLDHEPAEIHRESLLAALGGPPMPCLQVIDEAHRDPVSLPGIRERLAHGDYTGALDVVEDLLGRDARLGEGPLRDALETAVSRRIDHGLYRSGLGEPGGSGTKVLKKPRSVRSHPRQAPAR</sequence>
<feature type="region of interest" description="Disordered" evidence="1">
    <location>
        <begin position="407"/>
        <end position="439"/>
    </location>
</feature>
<accession>A0ABR7SPS5</accession>
<evidence type="ECO:0000256" key="1">
    <source>
        <dbReference type="SAM" id="MobiDB-lite"/>
    </source>
</evidence>
<gene>
    <name evidence="2" type="ORF">H9Y04_33030</name>
</gene>
<evidence type="ECO:0000313" key="2">
    <source>
        <dbReference type="EMBL" id="MBC9717364.1"/>
    </source>
</evidence>
<evidence type="ECO:0000313" key="3">
    <source>
        <dbReference type="Proteomes" id="UP000642284"/>
    </source>
</evidence>
<keyword evidence="3" id="KW-1185">Reference proteome</keyword>
<dbReference type="Proteomes" id="UP000642284">
    <property type="component" value="Unassembled WGS sequence"/>
</dbReference>
<organism evidence="2 3">
    <name type="scientific">Streptomyces polyasparticus</name>
    <dbReference type="NCBI Taxonomy" id="2767826"/>
    <lineage>
        <taxon>Bacteria</taxon>
        <taxon>Bacillati</taxon>
        <taxon>Actinomycetota</taxon>
        <taxon>Actinomycetes</taxon>
        <taxon>Kitasatosporales</taxon>
        <taxon>Streptomycetaceae</taxon>
        <taxon>Streptomyces</taxon>
    </lineage>
</organism>